<evidence type="ECO:0000256" key="3">
    <source>
        <dbReference type="ARBA" id="ARBA00022827"/>
    </source>
</evidence>
<dbReference type="RefSeq" id="WP_366086736.1">
    <property type="nucleotide sequence ID" value="NZ_JBFASG010000002.1"/>
</dbReference>
<keyword evidence="7" id="KW-1185">Reference proteome</keyword>
<keyword evidence="2" id="KW-0285">Flavoprotein</keyword>
<dbReference type="PANTHER" id="PTHR43004:SF19">
    <property type="entry name" value="BINDING MONOOXYGENASE, PUTATIVE (JCVI)-RELATED"/>
    <property type="match status" value="1"/>
</dbReference>
<proteinExistence type="predicted"/>
<evidence type="ECO:0000259" key="5">
    <source>
        <dbReference type="Pfam" id="PF01494"/>
    </source>
</evidence>
<comment type="cofactor">
    <cofactor evidence="1">
        <name>FAD</name>
        <dbReference type="ChEBI" id="CHEBI:57692"/>
    </cofactor>
</comment>
<protein>
    <submittedName>
        <fullName evidence="6">FAD-dependent oxidoreductase</fullName>
    </submittedName>
</protein>
<evidence type="ECO:0000313" key="7">
    <source>
        <dbReference type="Proteomes" id="UP001552479"/>
    </source>
</evidence>
<reference evidence="6 7" key="1">
    <citation type="submission" date="2024-06" db="EMBL/GenBank/DDBJ databases">
        <title>The Natural Products Discovery Center: Release of the First 8490 Sequenced Strains for Exploring Actinobacteria Biosynthetic Diversity.</title>
        <authorList>
            <person name="Kalkreuter E."/>
            <person name="Kautsar S.A."/>
            <person name="Yang D."/>
            <person name="Bader C.D."/>
            <person name="Teijaro C.N."/>
            <person name="Fluegel L."/>
            <person name="Davis C.M."/>
            <person name="Simpson J.R."/>
            <person name="Lauterbach L."/>
            <person name="Steele A.D."/>
            <person name="Gui C."/>
            <person name="Meng S."/>
            <person name="Li G."/>
            <person name="Viehrig K."/>
            <person name="Ye F."/>
            <person name="Su P."/>
            <person name="Kiefer A.F."/>
            <person name="Nichols A."/>
            <person name="Cepeda A.J."/>
            <person name="Yan W."/>
            <person name="Fan B."/>
            <person name="Jiang Y."/>
            <person name="Adhikari A."/>
            <person name="Zheng C.-J."/>
            <person name="Schuster L."/>
            <person name="Cowan T.M."/>
            <person name="Smanski M.J."/>
            <person name="Chevrette M.G."/>
            <person name="De Carvalho L.P.S."/>
            <person name="Shen B."/>
        </authorList>
    </citation>
    <scope>NUCLEOTIDE SEQUENCE [LARGE SCALE GENOMIC DNA]</scope>
    <source>
        <strain evidence="6 7">NPDC053791</strain>
    </source>
</reference>
<dbReference type="Gene3D" id="3.50.50.60">
    <property type="entry name" value="FAD/NAD(P)-binding domain"/>
    <property type="match status" value="1"/>
</dbReference>
<dbReference type="InterPro" id="IPR002938">
    <property type="entry name" value="FAD-bd"/>
</dbReference>
<evidence type="ECO:0000313" key="6">
    <source>
        <dbReference type="EMBL" id="MEV4922004.1"/>
    </source>
</evidence>
<name>A0ABV3IP81_9ACTN</name>
<evidence type="ECO:0000256" key="4">
    <source>
        <dbReference type="SAM" id="MobiDB-lite"/>
    </source>
</evidence>
<evidence type="ECO:0000256" key="1">
    <source>
        <dbReference type="ARBA" id="ARBA00001974"/>
    </source>
</evidence>
<accession>A0ABV3IP81</accession>
<dbReference type="InterPro" id="IPR050641">
    <property type="entry name" value="RIFMO-like"/>
</dbReference>
<dbReference type="PRINTS" id="PR00420">
    <property type="entry name" value="RNGMNOXGNASE"/>
</dbReference>
<keyword evidence="3" id="KW-0274">FAD</keyword>
<dbReference type="Pfam" id="PF01494">
    <property type="entry name" value="FAD_binding_3"/>
    <property type="match status" value="1"/>
</dbReference>
<sequence>MSSRESADTEVLVAGAGPVGLTAAHELARRGIRVRIVDRAEGPAVTSRATATHARALEVYHQMGLLEDVLRLGRKVDRFTMHQRGRALARLDADFSELPTRFPFTLQIDQVLTERVLRDHVRDLGVKIEWGVALEDLEDLEDLGDGVRVRLRHGEGEPETVTVPWLIGADGAHSTVRKKLGMPLLGENNETWLTADAVLDTDLPPDSLHWMHTGNGTILMVPFPATNTWRLLDTVDVDRADEPEVIAARFARKISEGTGRPTTVRELTWVSVFTIRQRMIREMRAGRVFLAGDAAHVHSPASGQGMNTGVQDAHNLAWKLAGVLRGRAEEKLLDSYSAERVPVGEKLLLSTKTATGLVALRNAAAPVLLPLALGLLSAVRPLKRRVERKVQREMSGLALSYPQSPLTVPAQETGGIAPGGRVGCSAAEERSSAGWREFSAELTDPRWTLLARAGSTGGRKVLERIDARYGEAVSVRSVSETGDDATGPHPMADPGAALWRGIGVPGTGFALIRPDGYLAAKGPLTTAGALEELLRGLHLVPGPSAPAETPAADAPATEKPE</sequence>
<dbReference type="EMBL" id="JBFASG010000002">
    <property type="protein sequence ID" value="MEV4922004.1"/>
    <property type="molecule type" value="Genomic_DNA"/>
</dbReference>
<dbReference type="SUPFAM" id="SSF51905">
    <property type="entry name" value="FAD/NAD(P)-binding domain"/>
    <property type="match status" value="1"/>
</dbReference>
<dbReference type="Proteomes" id="UP001552479">
    <property type="component" value="Unassembled WGS sequence"/>
</dbReference>
<gene>
    <name evidence="6" type="ORF">AB0L03_03995</name>
</gene>
<dbReference type="Gene3D" id="3.40.30.120">
    <property type="match status" value="1"/>
</dbReference>
<dbReference type="InterPro" id="IPR036188">
    <property type="entry name" value="FAD/NAD-bd_sf"/>
</dbReference>
<feature type="compositionally biased region" description="Low complexity" evidence="4">
    <location>
        <begin position="545"/>
        <end position="555"/>
    </location>
</feature>
<feature type="domain" description="FAD-binding" evidence="5">
    <location>
        <begin position="8"/>
        <end position="348"/>
    </location>
</feature>
<dbReference type="Gene3D" id="3.30.70.2450">
    <property type="match status" value="1"/>
</dbReference>
<comment type="caution">
    <text evidence="6">The sequence shown here is derived from an EMBL/GenBank/DDBJ whole genome shotgun (WGS) entry which is preliminary data.</text>
</comment>
<evidence type="ECO:0000256" key="2">
    <source>
        <dbReference type="ARBA" id="ARBA00022630"/>
    </source>
</evidence>
<organism evidence="6 7">
    <name type="scientific">Streptomyces roseoverticillatus</name>
    <dbReference type="NCBI Taxonomy" id="66429"/>
    <lineage>
        <taxon>Bacteria</taxon>
        <taxon>Bacillati</taxon>
        <taxon>Actinomycetota</taxon>
        <taxon>Actinomycetes</taxon>
        <taxon>Kitasatosporales</taxon>
        <taxon>Streptomycetaceae</taxon>
        <taxon>Streptomyces</taxon>
    </lineage>
</organism>
<dbReference type="PANTHER" id="PTHR43004">
    <property type="entry name" value="TRK SYSTEM POTASSIUM UPTAKE PROTEIN"/>
    <property type="match status" value="1"/>
</dbReference>
<feature type="region of interest" description="Disordered" evidence="4">
    <location>
        <begin position="541"/>
        <end position="561"/>
    </location>
</feature>